<proteinExistence type="predicted"/>
<feature type="compositionally biased region" description="Basic and acidic residues" evidence="1">
    <location>
        <begin position="90"/>
        <end position="110"/>
    </location>
</feature>
<feature type="region of interest" description="Disordered" evidence="1">
    <location>
        <begin position="67"/>
        <end position="110"/>
    </location>
</feature>
<comment type="caution">
    <text evidence="2">The sequence shown here is derived from an EMBL/GenBank/DDBJ whole genome shotgun (WGS) entry which is preliminary data.</text>
</comment>
<reference evidence="2" key="1">
    <citation type="journal article" date="2015" name="Nature">
        <title>Complex archaea that bridge the gap between prokaryotes and eukaryotes.</title>
        <authorList>
            <person name="Spang A."/>
            <person name="Saw J.H."/>
            <person name="Jorgensen S.L."/>
            <person name="Zaremba-Niedzwiedzka K."/>
            <person name="Martijn J."/>
            <person name="Lind A.E."/>
            <person name="van Eijk R."/>
            <person name="Schleper C."/>
            <person name="Guy L."/>
            <person name="Ettema T.J."/>
        </authorList>
    </citation>
    <scope>NUCLEOTIDE SEQUENCE</scope>
</reference>
<accession>A0A0F8YN76</accession>
<organism evidence="2">
    <name type="scientific">marine sediment metagenome</name>
    <dbReference type="NCBI Taxonomy" id="412755"/>
    <lineage>
        <taxon>unclassified sequences</taxon>
        <taxon>metagenomes</taxon>
        <taxon>ecological metagenomes</taxon>
    </lineage>
</organism>
<feature type="non-terminal residue" evidence="2">
    <location>
        <position position="1"/>
    </location>
</feature>
<gene>
    <name evidence="2" type="ORF">LCGC14_2799520</name>
</gene>
<sequence length="110" mass="11695">VPVDPSRAKAMIADLFEDRDRLIEARNNAIEGREGMEKRYKTLSVIGQESLTLVGALTNLQRLFAGAGNAPGQVDSVPADGDKVPVAQDGSKKDTEPASEDNGAKETQDA</sequence>
<dbReference type="AlphaFoldDB" id="A0A0F8YN76"/>
<evidence type="ECO:0000256" key="1">
    <source>
        <dbReference type="SAM" id="MobiDB-lite"/>
    </source>
</evidence>
<dbReference type="EMBL" id="LAZR01052494">
    <property type="protein sequence ID" value="KKK82827.1"/>
    <property type="molecule type" value="Genomic_DNA"/>
</dbReference>
<evidence type="ECO:0000313" key="2">
    <source>
        <dbReference type="EMBL" id="KKK82827.1"/>
    </source>
</evidence>
<protein>
    <submittedName>
        <fullName evidence="2">Uncharacterized protein</fullName>
    </submittedName>
</protein>
<name>A0A0F8YN76_9ZZZZ</name>